<organism evidence="8 9">
    <name type="scientific">Panicum miliaceum</name>
    <name type="common">Proso millet</name>
    <name type="synonym">Broomcorn millet</name>
    <dbReference type="NCBI Taxonomy" id="4540"/>
    <lineage>
        <taxon>Eukaryota</taxon>
        <taxon>Viridiplantae</taxon>
        <taxon>Streptophyta</taxon>
        <taxon>Embryophyta</taxon>
        <taxon>Tracheophyta</taxon>
        <taxon>Spermatophyta</taxon>
        <taxon>Magnoliopsida</taxon>
        <taxon>Liliopsida</taxon>
        <taxon>Poales</taxon>
        <taxon>Poaceae</taxon>
        <taxon>PACMAD clade</taxon>
        <taxon>Panicoideae</taxon>
        <taxon>Panicodae</taxon>
        <taxon>Paniceae</taxon>
        <taxon>Panicinae</taxon>
        <taxon>Panicum</taxon>
        <taxon>Panicum sect. Panicum</taxon>
    </lineage>
</organism>
<protein>
    <recommendedName>
        <fullName evidence="2">poly(ADP-ribose) glycohydrolase</fullName>
        <ecNumber evidence="2">3.2.1.143</ecNumber>
    </recommendedName>
</protein>
<dbReference type="InterPro" id="IPR048362">
    <property type="entry name" value="PARG_helical"/>
</dbReference>
<evidence type="ECO:0000256" key="3">
    <source>
        <dbReference type="ARBA" id="ARBA00022801"/>
    </source>
</evidence>
<feature type="binding site" evidence="5">
    <location>
        <position position="282"/>
    </location>
    <ligand>
        <name>substrate</name>
    </ligand>
</feature>
<dbReference type="InterPro" id="IPR007724">
    <property type="entry name" value="Poly_GlycHdrlase"/>
</dbReference>
<keyword evidence="3" id="KW-0378">Hydrolase</keyword>
<dbReference type="PANTHER" id="PTHR12837:SF0">
    <property type="entry name" value="POLY(ADP-RIBOSE) GLYCOHYDROLASE"/>
    <property type="match status" value="1"/>
</dbReference>
<evidence type="ECO:0000313" key="9">
    <source>
        <dbReference type="Proteomes" id="UP000275267"/>
    </source>
</evidence>
<keyword evidence="9" id="KW-1185">Reference proteome</keyword>
<comment type="similarity">
    <text evidence="1">Belongs to the poly(ADP-ribose) glycohydrolase family.</text>
</comment>
<dbReference type="GO" id="GO:1990966">
    <property type="term" value="P:ATP generation from poly-ADP-D-ribose"/>
    <property type="evidence" value="ECO:0007669"/>
    <property type="project" value="TreeGrafter"/>
</dbReference>
<reference evidence="9" key="1">
    <citation type="journal article" date="2019" name="Nat. Commun.">
        <title>The genome of broomcorn millet.</title>
        <authorList>
            <person name="Zou C."/>
            <person name="Miki D."/>
            <person name="Li D."/>
            <person name="Tang Q."/>
            <person name="Xiao L."/>
            <person name="Rajput S."/>
            <person name="Deng P."/>
            <person name="Jia W."/>
            <person name="Huang R."/>
            <person name="Zhang M."/>
            <person name="Sun Y."/>
            <person name="Hu J."/>
            <person name="Fu X."/>
            <person name="Schnable P.S."/>
            <person name="Li F."/>
            <person name="Zhang H."/>
            <person name="Feng B."/>
            <person name="Zhu X."/>
            <person name="Liu R."/>
            <person name="Schnable J.C."/>
            <person name="Zhu J.-K."/>
            <person name="Zhang H."/>
        </authorList>
    </citation>
    <scope>NUCLEOTIDE SEQUENCE [LARGE SCALE GENOMIC DNA]</scope>
</reference>
<dbReference type="EMBL" id="PQIB02000005">
    <property type="protein sequence ID" value="RLN18578.1"/>
    <property type="molecule type" value="Genomic_DNA"/>
</dbReference>
<feature type="active site" evidence="4">
    <location>
        <position position="298"/>
    </location>
</feature>
<dbReference type="Pfam" id="PF20811">
    <property type="entry name" value="PARG_cat_N"/>
    <property type="match status" value="1"/>
</dbReference>
<feature type="active site" evidence="4">
    <location>
        <position position="279"/>
    </location>
</feature>
<dbReference type="EC" id="3.2.1.143" evidence="2"/>
<feature type="domain" description="PARG catalytic Macro" evidence="6">
    <location>
        <begin position="248"/>
        <end position="470"/>
    </location>
</feature>
<name>A0A3L6SCC5_PANMI</name>
<accession>A0A3L6SCC5</accession>
<feature type="binding site" evidence="5">
    <location>
        <position position="296"/>
    </location>
    <ligand>
        <name>substrate</name>
    </ligand>
</feature>
<feature type="binding site" evidence="5">
    <location>
        <position position="337"/>
    </location>
    <ligand>
        <name>substrate</name>
    </ligand>
</feature>
<dbReference type="STRING" id="4540.A0A3L6SCC5"/>
<feature type="active site" evidence="4">
    <location>
        <position position="297"/>
    </location>
</feature>
<gene>
    <name evidence="8" type="ORF">C2845_PM02G41820</name>
</gene>
<evidence type="ECO:0000259" key="7">
    <source>
        <dbReference type="Pfam" id="PF20811"/>
    </source>
</evidence>
<dbReference type="GO" id="GO:0004649">
    <property type="term" value="F:poly(ADP-ribose) glycohydrolase activity"/>
    <property type="evidence" value="ECO:0007669"/>
    <property type="project" value="UniProtKB-EC"/>
</dbReference>
<dbReference type="Proteomes" id="UP000275267">
    <property type="component" value="Unassembled WGS sequence"/>
</dbReference>
<dbReference type="GO" id="GO:0005737">
    <property type="term" value="C:cytoplasm"/>
    <property type="evidence" value="ECO:0007669"/>
    <property type="project" value="TreeGrafter"/>
</dbReference>
<dbReference type="GO" id="GO:0005975">
    <property type="term" value="P:carbohydrate metabolic process"/>
    <property type="evidence" value="ECO:0007669"/>
    <property type="project" value="InterPro"/>
</dbReference>
<evidence type="ECO:0000256" key="4">
    <source>
        <dbReference type="PIRSR" id="PIRSR607724-1"/>
    </source>
</evidence>
<sequence>MESVSLAAPAAAMEPSASGLAARGDLRSALPFLPVVLRGDAIFWPPAAQESLRALALGPDVSRVASGDVLADALTDLRLAVALPALSPRAADGLALFFDDLLSRAQARGWFAEVVPNLARLLLRLPALLEDHYDKAADDASGLRILASQDAGIVHLSQELVAALLTCALFCLFPTDGRAEASLPNINFDGLFAALIHNARQSQEQKVRCLVHYFERVTDSTPTGFVSFERKVLPRRAVSGGLTYPDVDAWMKSSAPLCQFRVFSSGFIEDEEQEALEVDFANRYLGGGALSRGCVQEEVRFMINPELIVGMLFMASMDDNEAIEIVGAERFSQYMGYGSSFRFVGDYLDSTPIDSKGKRRTRIVAIDALDCPTRLQYESSGLLREVNKAFCGFSDQSKLQLYTKLFQDANNKDISPRISSDEYIGVSTGNWGCGAFGGNPEIKSMIQWIAASQALRPFVNYYTFEDASLERLGEVTQWILRHGWTIGELWHMLIEYSFQRSRGETFKGFFAWLLPNGCPKNEVDYMSE</sequence>
<dbReference type="AlphaFoldDB" id="A0A3L6SCC5"/>
<proteinExistence type="inferred from homology"/>
<evidence type="ECO:0000256" key="2">
    <source>
        <dbReference type="ARBA" id="ARBA00012255"/>
    </source>
</evidence>
<dbReference type="GO" id="GO:0006282">
    <property type="term" value="P:regulation of DNA repair"/>
    <property type="evidence" value="ECO:0007669"/>
    <property type="project" value="InterPro"/>
</dbReference>
<dbReference type="OrthoDB" id="1937899at2759"/>
<evidence type="ECO:0000313" key="8">
    <source>
        <dbReference type="EMBL" id="RLN18578.1"/>
    </source>
</evidence>
<dbReference type="GO" id="GO:0005634">
    <property type="term" value="C:nucleus"/>
    <property type="evidence" value="ECO:0007669"/>
    <property type="project" value="TreeGrafter"/>
</dbReference>
<comment type="caution">
    <text evidence="8">The sequence shown here is derived from an EMBL/GenBank/DDBJ whole genome shotgun (WGS) entry which is preliminary data.</text>
</comment>
<feature type="domain" description="PARG helical" evidence="7">
    <location>
        <begin position="103"/>
        <end position="230"/>
    </location>
</feature>
<dbReference type="Pfam" id="PF05028">
    <property type="entry name" value="PARG_cat_C"/>
    <property type="match status" value="1"/>
</dbReference>
<evidence type="ECO:0000256" key="1">
    <source>
        <dbReference type="ARBA" id="ARBA00009545"/>
    </source>
</evidence>
<evidence type="ECO:0000256" key="5">
    <source>
        <dbReference type="PIRSR" id="PIRSR607724-2"/>
    </source>
</evidence>
<evidence type="ECO:0000259" key="6">
    <source>
        <dbReference type="Pfam" id="PF05028"/>
    </source>
</evidence>
<dbReference type="PANTHER" id="PTHR12837">
    <property type="entry name" value="POLY ADP-RIBOSE GLYCOHYDROLASE"/>
    <property type="match status" value="1"/>
</dbReference>
<dbReference type="InterPro" id="IPR046372">
    <property type="entry name" value="PARG_cat_C"/>
</dbReference>
<dbReference type="GO" id="GO:0009225">
    <property type="term" value="P:nucleotide-sugar metabolic process"/>
    <property type="evidence" value="ECO:0007669"/>
    <property type="project" value="TreeGrafter"/>
</dbReference>